<dbReference type="PATRIC" id="fig|1263870.3.peg.3462"/>
<dbReference type="AlphaFoldDB" id="M5U218"/>
<proteinExistence type="predicted"/>
<name>M5U218_9BACT</name>
<accession>M5U218</accession>
<evidence type="ECO:0000313" key="2">
    <source>
        <dbReference type="Proteomes" id="UP000011885"/>
    </source>
</evidence>
<comment type="caution">
    <text evidence="1">The sequence shown here is derived from an EMBL/GenBank/DDBJ whole genome shotgun (WGS) entry which is preliminary data.</text>
</comment>
<sequence>MIAPTAVGLRAKFFRNVHVAEAPPSDDPEGGWLAEGTSDSAECLEMARILESRVGA</sequence>
<keyword evidence="2" id="KW-1185">Reference proteome</keyword>
<protein>
    <submittedName>
        <fullName evidence="1">Uncharacterized protein</fullName>
    </submittedName>
</protein>
<dbReference type="EMBL" id="ANOH01000220">
    <property type="protein sequence ID" value="EMI55309.1"/>
    <property type="molecule type" value="Genomic_DNA"/>
</dbReference>
<organism evidence="1 2">
    <name type="scientific">Rhodopirellula sallentina SM41</name>
    <dbReference type="NCBI Taxonomy" id="1263870"/>
    <lineage>
        <taxon>Bacteria</taxon>
        <taxon>Pseudomonadati</taxon>
        <taxon>Planctomycetota</taxon>
        <taxon>Planctomycetia</taxon>
        <taxon>Pirellulales</taxon>
        <taxon>Pirellulaceae</taxon>
        <taxon>Rhodopirellula</taxon>
    </lineage>
</organism>
<dbReference type="Proteomes" id="UP000011885">
    <property type="component" value="Unassembled WGS sequence"/>
</dbReference>
<reference evidence="1 2" key="1">
    <citation type="journal article" date="2013" name="Mar. Genomics">
        <title>Expression of sulfatases in Rhodopirellula baltica and the diversity of sulfatases in the genus Rhodopirellula.</title>
        <authorList>
            <person name="Wegner C.E."/>
            <person name="Richter-Heitmann T."/>
            <person name="Klindworth A."/>
            <person name="Klockow C."/>
            <person name="Richter M."/>
            <person name="Achstetter T."/>
            <person name="Glockner F.O."/>
            <person name="Harder J."/>
        </authorList>
    </citation>
    <scope>NUCLEOTIDE SEQUENCE [LARGE SCALE GENOMIC DNA]</scope>
    <source>
        <strain evidence="1 2">SM41</strain>
    </source>
</reference>
<evidence type="ECO:0000313" key="1">
    <source>
        <dbReference type="EMBL" id="EMI55309.1"/>
    </source>
</evidence>
<gene>
    <name evidence="1" type="ORF">RSSM_03256</name>
</gene>